<protein>
    <submittedName>
        <fullName evidence="1">Uncharacterized protein</fullName>
    </submittedName>
</protein>
<sequence>MKFILELINTTNKIIGFTTKEYERELKPVYIKVRNSSQKRMR</sequence>
<evidence type="ECO:0000313" key="1">
    <source>
        <dbReference type="EMBL" id="CAL2094161.1"/>
    </source>
</evidence>
<accession>A0ABP1EXP9</accession>
<name>A0ABP1EXP9_9FLAO</name>
<reference evidence="1 2" key="1">
    <citation type="submission" date="2024-05" db="EMBL/GenBank/DDBJ databases">
        <authorList>
            <person name="Duchaud E."/>
        </authorList>
    </citation>
    <scope>NUCLEOTIDE SEQUENCE [LARGE SCALE GENOMIC DNA]</scope>
    <source>
        <strain evidence="1">Ena-SAMPLE-TAB-13-05-2024-13:56:06:370-140302</strain>
    </source>
</reference>
<comment type="caution">
    <text evidence="1">The sequence shown here is derived from an EMBL/GenBank/DDBJ whole genome shotgun (WGS) entry which is preliminary data.</text>
</comment>
<dbReference type="RefSeq" id="WP_348713818.1">
    <property type="nucleotide sequence ID" value="NZ_CAXIXW010000017.1"/>
</dbReference>
<dbReference type="Proteomes" id="UP001497416">
    <property type="component" value="Unassembled WGS sequence"/>
</dbReference>
<evidence type="ECO:0000313" key="2">
    <source>
        <dbReference type="Proteomes" id="UP001497416"/>
    </source>
</evidence>
<gene>
    <name evidence="1" type="ORF">T190607A01A_60091</name>
</gene>
<organism evidence="1 2">
    <name type="scientific">Tenacibaculum platacis</name>
    <dbReference type="NCBI Taxonomy" id="3137852"/>
    <lineage>
        <taxon>Bacteria</taxon>
        <taxon>Pseudomonadati</taxon>
        <taxon>Bacteroidota</taxon>
        <taxon>Flavobacteriia</taxon>
        <taxon>Flavobacteriales</taxon>
        <taxon>Flavobacteriaceae</taxon>
        <taxon>Tenacibaculum</taxon>
    </lineage>
</organism>
<dbReference type="EMBL" id="CAXIXY010000008">
    <property type="protein sequence ID" value="CAL2094161.1"/>
    <property type="molecule type" value="Genomic_DNA"/>
</dbReference>
<keyword evidence="2" id="KW-1185">Reference proteome</keyword>
<proteinExistence type="predicted"/>